<comment type="caution">
    <text evidence="3">The sequence shown here is derived from an EMBL/GenBank/DDBJ whole genome shotgun (WGS) entry which is preliminary data.</text>
</comment>
<name>A0A2A4MEC6_9GAMM</name>
<dbReference type="EMBL" id="NVQR01000166">
    <property type="protein sequence ID" value="PCH58371.1"/>
    <property type="molecule type" value="Genomic_DNA"/>
</dbReference>
<evidence type="ECO:0000313" key="4">
    <source>
        <dbReference type="Proteomes" id="UP000218172"/>
    </source>
</evidence>
<sequence>MPIYEYQCRQCQHRLEALQKFSDSVLTQCPACDQTALEKLVSAPSFRLKGSGWYETDFKTGKKKQLAGTTSADSNSKSSQSSNGANKAGKSADAGGASKPAKPKVTQVAK</sequence>
<feature type="region of interest" description="Disordered" evidence="1">
    <location>
        <begin position="59"/>
        <end position="110"/>
    </location>
</feature>
<dbReference type="Proteomes" id="UP000218172">
    <property type="component" value="Unassembled WGS sequence"/>
</dbReference>
<dbReference type="NCBIfam" id="TIGR02605">
    <property type="entry name" value="CxxC_CxxC_SSSS"/>
    <property type="match status" value="1"/>
</dbReference>
<dbReference type="SMART" id="SM00834">
    <property type="entry name" value="CxxC_CXXC_SSSS"/>
    <property type="match status" value="1"/>
</dbReference>
<dbReference type="PANTHER" id="PTHR34404:SF2">
    <property type="entry name" value="CONSERVED SERINE RICH PROTEIN"/>
    <property type="match status" value="1"/>
</dbReference>
<protein>
    <submittedName>
        <fullName evidence="3">Transcriptional regulator</fullName>
    </submittedName>
</protein>
<evidence type="ECO:0000259" key="2">
    <source>
        <dbReference type="SMART" id="SM00834"/>
    </source>
</evidence>
<accession>A0A2A4MEC6</accession>
<dbReference type="Pfam" id="PF09723">
    <property type="entry name" value="Zn_ribbon_8"/>
    <property type="match status" value="1"/>
</dbReference>
<organism evidence="3 4">
    <name type="scientific">SAR86 cluster bacterium</name>
    <dbReference type="NCBI Taxonomy" id="2030880"/>
    <lineage>
        <taxon>Bacteria</taxon>
        <taxon>Pseudomonadati</taxon>
        <taxon>Pseudomonadota</taxon>
        <taxon>Gammaproteobacteria</taxon>
        <taxon>SAR86 cluster</taxon>
    </lineage>
</organism>
<gene>
    <name evidence="3" type="ORF">COC19_08575</name>
</gene>
<dbReference type="PANTHER" id="PTHR34404">
    <property type="entry name" value="REGULATORY PROTEIN, FMDB FAMILY"/>
    <property type="match status" value="1"/>
</dbReference>
<feature type="domain" description="Putative regulatory protein FmdB zinc ribbon" evidence="2">
    <location>
        <begin position="1"/>
        <end position="42"/>
    </location>
</feature>
<evidence type="ECO:0000313" key="3">
    <source>
        <dbReference type="EMBL" id="PCH58371.1"/>
    </source>
</evidence>
<evidence type="ECO:0000256" key="1">
    <source>
        <dbReference type="SAM" id="MobiDB-lite"/>
    </source>
</evidence>
<proteinExistence type="predicted"/>
<dbReference type="AlphaFoldDB" id="A0A2A4MEC6"/>
<feature type="compositionally biased region" description="Low complexity" evidence="1">
    <location>
        <begin position="68"/>
        <end position="104"/>
    </location>
</feature>
<dbReference type="InterPro" id="IPR013429">
    <property type="entry name" value="Regulatory_FmdB_Zinc_ribbon"/>
</dbReference>
<reference evidence="4" key="1">
    <citation type="submission" date="2017-08" db="EMBL/GenBank/DDBJ databases">
        <title>A dynamic microbial community with high functional redundancy inhabits the cold, oxic subseafloor aquifer.</title>
        <authorList>
            <person name="Tully B.J."/>
            <person name="Wheat C.G."/>
            <person name="Glazer B.T."/>
            <person name="Huber J.A."/>
        </authorList>
    </citation>
    <scope>NUCLEOTIDE SEQUENCE [LARGE SCALE GENOMIC DNA]</scope>
</reference>